<accession>A0A9X3J3Q2</accession>
<name>A0A9X3J3Q2_9BACT</name>
<dbReference type="AlphaFoldDB" id="A0A9X3J3Q2"/>
<evidence type="ECO:0000313" key="1">
    <source>
        <dbReference type="EMBL" id="MCY1014021.1"/>
    </source>
</evidence>
<organism evidence="1 2">
    <name type="scientific">Nannocystis pusilla</name>
    <dbReference type="NCBI Taxonomy" id="889268"/>
    <lineage>
        <taxon>Bacteria</taxon>
        <taxon>Pseudomonadati</taxon>
        <taxon>Myxococcota</taxon>
        <taxon>Polyangia</taxon>
        <taxon>Nannocystales</taxon>
        <taxon>Nannocystaceae</taxon>
        <taxon>Nannocystis</taxon>
    </lineage>
</organism>
<dbReference type="Proteomes" id="UP001150924">
    <property type="component" value="Unassembled WGS sequence"/>
</dbReference>
<sequence length="43" mass="4461">MLAAARHPERLVAFPALGPEDGPEALAELRGRGACGEAVPRHA</sequence>
<reference evidence="1" key="1">
    <citation type="submission" date="2022-11" db="EMBL/GenBank/DDBJ databases">
        <title>Minimal conservation of predation-associated metabolite biosynthetic gene clusters underscores biosynthetic potential of Myxococcota including descriptions for ten novel species: Archangium lansinium sp. nov., Myxococcus landrumus sp. nov., Nannocystis bai.</title>
        <authorList>
            <person name="Ahearne A."/>
            <person name="Stevens C."/>
            <person name="Phillips K."/>
        </authorList>
    </citation>
    <scope>NUCLEOTIDE SEQUENCE</scope>
    <source>
        <strain evidence="1">Na p29</strain>
    </source>
</reference>
<dbReference type="RefSeq" id="WP_267778224.1">
    <property type="nucleotide sequence ID" value="NZ_JAPNKE010000002.1"/>
</dbReference>
<comment type="caution">
    <text evidence="1">The sequence shown here is derived from an EMBL/GenBank/DDBJ whole genome shotgun (WGS) entry which is preliminary data.</text>
</comment>
<keyword evidence="2" id="KW-1185">Reference proteome</keyword>
<protein>
    <submittedName>
        <fullName evidence="1">Uncharacterized protein</fullName>
    </submittedName>
</protein>
<evidence type="ECO:0000313" key="2">
    <source>
        <dbReference type="Proteomes" id="UP001150924"/>
    </source>
</evidence>
<proteinExistence type="predicted"/>
<dbReference type="EMBL" id="JAPNKE010000002">
    <property type="protein sequence ID" value="MCY1014021.1"/>
    <property type="molecule type" value="Genomic_DNA"/>
</dbReference>
<gene>
    <name evidence="1" type="ORF">OV079_52570</name>
</gene>